<name>A0A0K9NIS5_ZOSMR</name>
<reference evidence="4" key="1">
    <citation type="journal article" date="2016" name="Nature">
        <title>The genome of the seagrass Zostera marina reveals angiosperm adaptation to the sea.</title>
        <authorList>
            <person name="Olsen J.L."/>
            <person name="Rouze P."/>
            <person name="Verhelst B."/>
            <person name="Lin Y.-C."/>
            <person name="Bayer T."/>
            <person name="Collen J."/>
            <person name="Dattolo E."/>
            <person name="De Paoli E."/>
            <person name="Dittami S."/>
            <person name="Maumus F."/>
            <person name="Michel G."/>
            <person name="Kersting A."/>
            <person name="Lauritano C."/>
            <person name="Lohaus R."/>
            <person name="Toepel M."/>
            <person name="Tonon T."/>
            <person name="Vanneste K."/>
            <person name="Amirebrahimi M."/>
            <person name="Brakel J."/>
            <person name="Bostroem C."/>
            <person name="Chovatia M."/>
            <person name="Grimwood J."/>
            <person name="Jenkins J.W."/>
            <person name="Jueterbock A."/>
            <person name="Mraz A."/>
            <person name="Stam W.T."/>
            <person name="Tice H."/>
            <person name="Bornberg-Bauer E."/>
            <person name="Green P.J."/>
            <person name="Pearson G.A."/>
            <person name="Procaccini G."/>
            <person name="Duarte C.M."/>
            <person name="Schmutz J."/>
            <person name="Reusch T.B.H."/>
            <person name="Van de Peer Y."/>
        </authorList>
    </citation>
    <scope>NUCLEOTIDE SEQUENCE [LARGE SCALE GENOMIC DNA]</scope>
    <source>
        <strain evidence="4">cv. Finnish</strain>
    </source>
</reference>
<evidence type="ECO:0000256" key="1">
    <source>
        <dbReference type="ARBA" id="ARBA00022723"/>
    </source>
</evidence>
<evidence type="ECO:0000313" key="4">
    <source>
        <dbReference type="Proteomes" id="UP000036987"/>
    </source>
</evidence>
<dbReference type="OrthoDB" id="1749425at2759"/>
<dbReference type="PANTHER" id="PTHR43690:SF18">
    <property type="entry name" value="INSULIN-DEGRADING ENZYME-RELATED"/>
    <property type="match status" value="1"/>
</dbReference>
<protein>
    <recommendedName>
        <fullName evidence="2">Peptidase M16 C-terminal domain-containing protein</fullName>
    </recommendedName>
</protein>
<dbReference type="InterPro" id="IPR007863">
    <property type="entry name" value="Peptidase_M16_C"/>
</dbReference>
<sequence>MVFLEIANFRLLVELSQIFYNLHIKGWVIDLSAGEEDSSDDFSFFSVRIKLTDTGYAHVEDIVGLLFKYISLLQNSGIHEWIFDESANIMKIEATVLES</sequence>
<feature type="domain" description="Peptidase M16 C-terminal" evidence="2">
    <location>
        <begin position="16"/>
        <end position="88"/>
    </location>
</feature>
<evidence type="ECO:0000313" key="3">
    <source>
        <dbReference type="EMBL" id="KMZ56644.1"/>
    </source>
</evidence>
<dbReference type="STRING" id="29655.A0A0K9NIS5"/>
<dbReference type="Gene3D" id="3.30.830.10">
    <property type="entry name" value="Metalloenzyme, LuxS/M16 peptidase-like"/>
    <property type="match status" value="1"/>
</dbReference>
<dbReference type="EMBL" id="LFYR01002152">
    <property type="protein sequence ID" value="KMZ56644.1"/>
    <property type="molecule type" value="Genomic_DNA"/>
</dbReference>
<gene>
    <name evidence="3" type="ORF">ZOSMA_933G00010</name>
</gene>
<dbReference type="InterPro" id="IPR011249">
    <property type="entry name" value="Metalloenz_LuxS/M16"/>
</dbReference>
<dbReference type="Pfam" id="PF05193">
    <property type="entry name" value="Peptidase_M16_C"/>
    <property type="match status" value="1"/>
</dbReference>
<dbReference type="Proteomes" id="UP000036987">
    <property type="component" value="Unassembled WGS sequence"/>
</dbReference>
<accession>A0A0K9NIS5</accession>
<keyword evidence="1" id="KW-0479">Metal-binding</keyword>
<dbReference type="GO" id="GO:0046872">
    <property type="term" value="F:metal ion binding"/>
    <property type="evidence" value="ECO:0007669"/>
    <property type="project" value="UniProtKB-KW"/>
</dbReference>
<keyword evidence="4" id="KW-1185">Reference proteome</keyword>
<dbReference type="PANTHER" id="PTHR43690">
    <property type="entry name" value="NARDILYSIN"/>
    <property type="match status" value="1"/>
</dbReference>
<proteinExistence type="predicted"/>
<evidence type="ECO:0000259" key="2">
    <source>
        <dbReference type="Pfam" id="PF05193"/>
    </source>
</evidence>
<dbReference type="AlphaFoldDB" id="A0A0K9NIS5"/>
<dbReference type="SUPFAM" id="SSF63411">
    <property type="entry name" value="LuxS/MPP-like metallohydrolase"/>
    <property type="match status" value="1"/>
</dbReference>
<comment type="caution">
    <text evidence="3">The sequence shown here is derived from an EMBL/GenBank/DDBJ whole genome shotgun (WGS) entry which is preliminary data.</text>
</comment>
<organism evidence="3 4">
    <name type="scientific">Zostera marina</name>
    <name type="common">Eelgrass</name>
    <dbReference type="NCBI Taxonomy" id="29655"/>
    <lineage>
        <taxon>Eukaryota</taxon>
        <taxon>Viridiplantae</taxon>
        <taxon>Streptophyta</taxon>
        <taxon>Embryophyta</taxon>
        <taxon>Tracheophyta</taxon>
        <taxon>Spermatophyta</taxon>
        <taxon>Magnoliopsida</taxon>
        <taxon>Liliopsida</taxon>
        <taxon>Zosteraceae</taxon>
        <taxon>Zostera</taxon>
    </lineage>
</organism>
<dbReference type="InterPro" id="IPR050626">
    <property type="entry name" value="Peptidase_M16"/>
</dbReference>